<dbReference type="InterPro" id="IPR013325">
    <property type="entry name" value="RNA_pol_sigma_r2"/>
</dbReference>
<organism evidence="1 2">
    <name type="scientific">Periweissella beninensis</name>
    <dbReference type="NCBI Taxonomy" id="504936"/>
    <lineage>
        <taxon>Bacteria</taxon>
        <taxon>Bacillati</taxon>
        <taxon>Bacillota</taxon>
        <taxon>Bacilli</taxon>
        <taxon>Lactobacillales</taxon>
        <taxon>Lactobacillaceae</taxon>
        <taxon>Periweissella</taxon>
    </lineage>
</organism>
<evidence type="ECO:0000313" key="1">
    <source>
        <dbReference type="EMBL" id="MCM2436878.1"/>
    </source>
</evidence>
<protein>
    <recommendedName>
        <fullName evidence="3">Sigma-70 family RNA polymerase sigma factor</fullName>
    </recommendedName>
</protein>
<dbReference type="RefSeq" id="WP_205144018.1">
    <property type="nucleotide sequence ID" value="NZ_JAFBDN010000017.1"/>
</dbReference>
<keyword evidence="2" id="KW-1185">Reference proteome</keyword>
<evidence type="ECO:0008006" key="3">
    <source>
        <dbReference type="Google" id="ProtNLM"/>
    </source>
</evidence>
<name>A0ABT0VGC4_9LACO</name>
<dbReference type="Proteomes" id="UP001057481">
    <property type="component" value="Unassembled WGS sequence"/>
</dbReference>
<proteinExistence type="predicted"/>
<comment type="caution">
    <text evidence="1">The sequence shown here is derived from an EMBL/GenBank/DDBJ whole genome shotgun (WGS) entry which is preliminary data.</text>
</comment>
<reference evidence="1" key="1">
    <citation type="submission" date="2021-04" db="EMBL/GenBank/DDBJ databases">
        <title>Taxonomic assessment of Weissella genus.</title>
        <authorList>
            <person name="Fanelli F."/>
            <person name="Chieffi D."/>
            <person name="Dell'Aquila A."/>
            <person name="Gyu-Sung C."/>
            <person name="Franz C.M.A.P."/>
            <person name="Fusco V."/>
        </authorList>
    </citation>
    <scope>NUCLEOTIDE SEQUENCE</scope>
    <source>
        <strain evidence="1">LMG 25373</strain>
    </source>
</reference>
<dbReference type="SUPFAM" id="SSF88946">
    <property type="entry name" value="Sigma2 domain of RNA polymerase sigma factors"/>
    <property type="match status" value="1"/>
</dbReference>
<gene>
    <name evidence="1" type="ORF">KAK10_02885</name>
</gene>
<sequence length="195" mass="23317">MINYEEKTVAQLVVIFQREQEDLAFNELCIKFRPLIVKQWKQFGNLQFSLEEWQQEMRVIMFESIMKYQGDMFNVTFGSFYKRAIRFRVTDEWRRRQTKRQRFRKDMQSLEASTNLTNLKLADVLVDNYNQKVDELIVLENGIEEFKSTITGKLEKIALKDVLGENDTSLHQEFDDKAIARARIRVLKKLEAYLD</sequence>
<accession>A0ABT0VGC4</accession>
<dbReference type="EMBL" id="JAGMVS010000040">
    <property type="protein sequence ID" value="MCM2436878.1"/>
    <property type="molecule type" value="Genomic_DNA"/>
</dbReference>
<evidence type="ECO:0000313" key="2">
    <source>
        <dbReference type="Proteomes" id="UP001057481"/>
    </source>
</evidence>